<accession>C4NA36</accession>
<dbReference type="EMBL" id="FJ439306">
    <property type="protein sequence ID" value="ACR40576.1"/>
    <property type="molecule type" value="Genomic_DNA"/>
</dbReference>
<keyword evidence="16 20" id="KW-0472">Membrane</keyword>
<evidence type="ECO:0000256" key="4">
    <source>
        <dbReference type="ARBA" id="ARBA00013531"/>
    </source>
</evidence>
<dbReference type="GO" id="GO:0006122">
    <property type="term" value="P:mitochondrial electron transport, ubiquinol to cytochrome c"/>
    <property type="evidence" value="ECO:0007669"/>
    <property type="project" value="TreeGrafter"/>
</dbReference>
<keyword evidence="10" id="KW-0999">Mitochondrion inner membrane</keyword>
<gene>
    <name evidence="23" type="primary">Cytb</name>
</gene>
<keyword evidence="11 20" id="KW-0249">Electron transport</keyword>
<dbReference type="GO" id="GO:0046872">
    <property type="term" value="F:metal ion binding"/>
    <property type="evidence" value="ECO:0007669"/>
    <property type="project" value="UniProtKB-UniRule"/>
</dbReference>
<feature type="binding site" evidence="18">
    <location>
        <position position="201"/>
    </location>
    <ligand>
        <name>a ubiquinone</name>
        <dbReference type="ChEBI" id="CHEBI:16389"/>
    </ligand>
</feature>
<feature type="transmembrane region" description="Helical" evidence="20">
    <location>
        <begin position="178"/>
        <end position="200"/>
    </location>
</feature>
<geneLocation type="mitochondrion" evidence="23"/>
<evidence type="ECO:0000259" key="21">
    <source>
        <dbReference type="PROSITE" id="PS51002"/>
    </source>
</evidence>
<evidence type="ECO:0000313" key="23">
    <source>
        <dbReference type="EMBL" id="ACR40576.1"/>
    </source>
</evidence>
<dbReference type="PIRSF" id="PIRSF038885">
    <property type="entry name" value="COB"/>
    <property type="match status" value="1"/>
</dbReference>
<dbReference type="FunFam" id="1.20.810.10:FF:000002">
    <property type="entry name" value="Cytochrome b"/>
    <property type="match status" value="1"/>
</dbReference>
<keyword evidence="6 19" id="KW-0349">Heme</keyword>
<dbReference type="SUPFAM" id="SSF81648">
    <property type="entry name" value="a domain/subunit of cytochrome bc1 complex (Ubiquinol-cytochrome c reductase)"/>
    <property type="match status" value="1"/>
</dbReference>
<evidence type="ECO:0000256" key="11">
    <source>
        <dbReference type="ARBA" id="ARBA00022982"/>
    </source>
</evidence>
<dbReference type="InterPro" id="IPR005798">
    <property type="entry name" value="Cyt_b/b6_C"/>
</dbReference>
<evidence type="ECO:0000256" key="16">
    <source>
        <dbReference type="ARBA" id="ARBA00023136"/>
    </source>
</evidence>
<dbReference type="InterPro" id="IPR005797">
    <property type="entry name" value="Cyt_b/b6_N"/>
</dbReference>
<keyword evidence="13 19" id="KW-0408">Iron</keyword>
<evidence type="ECO:0000256" key="7">
    <source>
        <dbReference type="ARBA" id="ARBA00022660"/>
    </source>
</evidence>
<dbReference type="GO" id="GO:0008121">
    <property type="term" value="F:quinol-cytochrome-c reductase activity"/>
    <property type="evidence" value="ECO:0007669"/>
    <property type="project" value="InterPro"/>
</dbReference>
<feature type="binding site" description="axial binding residue" evidence="19">
    <location>
        <position position="182"/>
    </location>
    <ligand>
        <name>heme b</name>
        <dbReference type="ChEBI" id="CHEBI:60344"/>
        <label>b562</label>
    </ligand>
    <ligandPart>
        <name>Fe</name>
        <dbReference type="ChEBI" id="CHEBI:18248"/>
    </ligandPart>
</feature>
<evidence type="ECO:0000256" key="15">
    <source>
        <dbReference type="ARBA" id="ARBA00023128"/>
    </source>
</evidence>
<dbReference type="PANTHER" id="PTHR19271:SF16">
    <property type="entry name" value="CYTOCHROME B"/>
    <property type="match status" value="1"/>
</dbReference>
<feature type="domain" description="Cytochrome b/b6 C-terminal region profile" evidence="22">
    <location>
        <begin position="210"/>
        <end position="378"/>
    </location>
</feature>
<dbReference type="GO" id="GO:0016491">
    <property type="term" value="F:oxidoreductase activity"/>
    <property type="evidence" value="ECO:0007669"/>
    <property type="project" value="UniProtKB-UniRule"/>
</dbReference>
<evidence type="ECO:0000256" key="8">
    <source>
        <dbReference type="ARBA" id="ARBA00022692"/>
    </source>
</evidence>
<keyword evidence="8 20" id="KW-0812">Transmembrane</keyword>
<feature type="binding site" description="axial binding residue" evidence="19">
    <location>
        <position position="83"/>
    </location>
    <ligand>
        <name>heme b</name>
        <dbReference type="ChEBI" id="CHEBI:60344"/>
        <label>b562</label>
    </ligand>
    <ligandPart>
        <name>Fe</name>
        <dbReference type="ChEBI" id="CHEBI:18248"/>
    </ligandPart>
</feature>
<dbReference type="InterPro" id="IPR048259">
    <property type="entry name" value="Cytochrome_b_N_euk/bac"/>
</dbReference>
<dbReference type="PROSITE" id="PS51003">
    <property type="entry name" value="CYTB_CTER"/>
    <property type="match status" value="1"/>
</dbReference>
<dbReference type="Pfam" id="PF00032">
    <property type="entry name" value="Cytochrom_B_C"/>
    <property type="match status" value="1"/>
</dbReference>
<dbReference type="Pfam" id="PF00033">
    <property type="entry name" value="Cytochrome_B"/>
    <property type="match status" value="1"/>
</dbReference>
<protein>
    <recommendedName>
        <fullName evidence="4 20">Cytochrome b</fullName>
    </recommendedName>
</protein>
<name>C4NA36_9TELE</name>
<evidence type="ECO:0000256" key="12">
    <source>
        <dbReference type="ARBA" id="ARBA00022989"/>
    </source>
</evidence>
<comment type="subunit">
    <text evidence="3">The cytochrome bc1 complex contains 3 respiratory subunits (MT-CYB, CYC1 and UQCRFS1), 2 core proteins (UQCRC1 and UQCRC2) and probably 6 low-molecular weight proteins.</text>
</comment>
<dbReference type="InterPro" id="IPR030689">
    <property type="entry name" value="Cytochrome_b"/>
</dbReference>
<dbReference type="AlphaFoldDB" id="C4NA36"/>
<evidence type="ECO:0000256" key="10">
    <source>
        <dbReference type="ARBA" id="ARBA00022792"/>
    </source>
</evidence>
<reference evidence="23" key="1">
    <citation type="journal article" date="2008" name="BMC Evol. Biol.">
        <title>Evolutionary history of the fish genus Astyanax Baird &amp; Girard (1854) (Actinopterygii, Characidae) in Mesoamerica reveals multiple morphological homoplasies.</title>
        <authorList>
            <person name="Ornelas-Garcia C.P."/>
            <person name="Dominguez-Dominguez O."/>
            <person name="Doadrio I."/>
        </authorList>
    </citation>
    <scope>NUCLEOTIDE SEQUENCE</scope>
</reference>
<comment type="similarity">
    <text evidence="17 20">Belongs to the cytochrome b family.</text>
</comment>
<feature type="binding site" description="axial binding residue" evidence="19">
    <location>
        <position position="97"/>
    </location>
    <ligand>
        <name>heme b</name>
        <dbReference type="ChEBI" id="CHEBI:60344"/>
        <label>b566</label>
    </ligand>
    <ligandPart>
        <name>Fe</name>
        <dbReference type="ChEBI" id="CHEBI:18248"/>
    </ligandPart>
</feature>
<dbReference type="InterPro" id="IPR036150">
    <property type="entry name" value="Cyt_b/b6_C_sf"/>
</dbReference>
<feature type="transmembrane region" description="Helical" evidence="20">
    <location>
        <begin position="145"/>
        <end position="166"/>
    </location>
</feature>
<feature type="binding site" description="axial binding residue" evidence="19">
    <location>
        <position position="196"/>
    </location>
    <ligand>
        <name>heme b</name>
        <dbReference type="ChEBI" id="CHEBI:60344"/>
        <label>b566</label>
    </ligand>
    <ligandPart>
        <name>Fe</name>
        <dbReference type="ChEBI" id="CHEBI:18248"/>
    </ligandPart>
</feature>
<comment type="cofactor">
    <cofactor evidence="19">
        <name>heme</name>
        <dbReference type="ChEBI" id="CHEBI:30413"/>
    </cofactor>
    <text evidence="19">Binds 2 heme groups non-covalently.</text>
</comment>
<sequence>MASLRKKHPLLKIANDALIDLPAPSNISAWWNFGSLLLLCLMMQILTGLFLAMHYTSDISTAFSSVAHICRDVNYGCIIRNMHANGASFFFICVYLHIGRGLYYGSYLYKETWNIGVILLLLLMMTAFVGYVLPWGQMSFWGATVITNLLSAVPYMGDALVQWIWGGFSVDNATLTRFFAFHFLLPFVIIAATLLHALFLHETGSNNPAGLNSDSDKISFHPYFSYKDLLGFMIMLSALTSLALFSPNLLGDPENFTPANPLVTPPHIKPEWYFLFAYAILRSIPNKLGGVLALLFSILVLMLVPLLHTSKQQGLTFRPLTQFLLWALVADVLILTWIGGMPVEHPFIIIGQIASALYFMLFLILNPLAGLVENKILN</sequence>
<evidence type="ECO:0000256" key="9">
    <source>
        <dbReference type="ARBA" id="ARBA00022723"/>
    </source>
</evidence>
<proteinExistence type="inferred from homology"/>
<feature type="transmembrane region" description="Helical" evidence="20">
    <location>
        <begin position="288"/>
        <end position="308"/>
    </location>
</feature>
<evidence type="ECO:0000259" key="22">
    <source>
        <dbReference type="PROSITE" id="PS51003"/>
    </source>
</evidence>
<evidence type="ECO:0000256" key="6">
    <source>
        <dbReference type="ARBA" id="ARBA00022617"/>
    </source>
</evidence>
<evidence type="ECO:0000256" key="17">
    <source>
        <dbReference type="ARBA" id="ARBA00061233"/>
    </source>
</evidence>
<keyword evidence="7 20" id="KW-0679">Respiratory chain</keyword>
<evidence type="ECO:0000256" key="13">
    <source>
        <dbReference type="ARBA" id="ARBA00023004"/>
    </source>
</evidence>
<keyword evidence="9 19" id="KW-0479">Metal-binding</keyword>
<feature type="transmembrane region" description="Helical" evidence="20">
    <location>
        <begin position="113"/>
        <end position="133"/>
    </location>
</feature>
<evidence type="ECO:0000256" key="19">
    <source>
        <dbReference type="PIRSR" id="PIRSR038885-2"/>
    </source>
</evidence>
<dbReference type="GO" id="GO:0045275">
    <property type="term" value="C:respiratory chain complex III"/>
    <property type="evidence" value="ECO:0007669"/>
    <property type="project" value="InterPro"/>
</dbReference>
<feature type="transmembrane region" description="Helical" evidence="20">
    <location>
        <begin position="30"/>
        <end position="52"/>
    </location>
</feature>
<dbReference type="SUPFAM" id="SSF81342">
    <property type="entry name" value="Transmembrane di-heme cytochromes"/>
    <property type="match status" value="1"/>
</dbReference>
<dbReference type="InterPro" id="IPR027387">
    <property type="entry name" value="Cytb/b6-like_sf"/>
</dbReference>
<evidence type="ECO:0000256" key="5">
    <source>
        <dbReference type="ARBA" id="ARBA00022448"/>
    </source>
</evidence>
<feature type="transmembrane region" description="Helical" evidence="20">
    <location>
        <begin position="346"/>
        <end position="365"/>
    </location>
</feature>
<evidence type="ECO:0000256" key="14">
    <source>
        <dbReference type="ARBA" id="ARBA00023075"/>
    </source>
</evidence>
<keyword evidence="5 20" id="KW-0813">Transport</keyword>
<keyword evidence="15 20" id="KW-0496">Mitochondrion</keyword>
<feature type="domain" description="Cytochrome b/b6 N-terminal region profile" evidence="21">
    <location>
        <begin position="1"/>
        <end position="209"/>
    </location>
</feature>
<dbReference type="InterPro" id="IPR048260">
    <property type="entry name" value="Cytochrome_b_C_euk/bac"/>
</dbReference>
<comment type="subcellular location">
    <subcellularLocation>
        <location evidence="2">Mitochondrion inner membrane</location>
        <topology evidence="2">Multi-pass membrane protein</topology>
    </subcellularLocation>
</comment>
<keyword evidence="14" id="KW-0830">Ubiquinone</keyword>
<evidence type="ECO:0000256" key="20">
    <source>
        <dbReference type="RuleBase" id="RU362117"/>
    </source>
</evidence>
<feature type="transmembrane region" description="Helical" evidence="20">
    <location>
        <begin position="229"/>
        <end position="250"/>
    </location>
</feature>
<keyword evidence="12 20" id="KW-1133">Transmembrane helix</keyword>
<dbReference type="CDD" id="cd00290">
    <property type="entry name" value="cytochrome_b_C"/>
    <property type="match status" value="1"/>
</dbReference>
<evidence type="ECO:0000256" key="1">
    <source>
        <dbReference type="ARBA" id="ARBA00002566"/>
    </source>
</evidence>
<dbReference type="CDD" id="cd00284">
    <property type="entry name" value="Cytochrome_b_N"/>
    <property type="match status" value="1"/>
</dbReference>
<feature type="transmembrane region" description="Helical" evidence="20">
    <location>
        <begin position="320"/>
        <end position="340"/>
    </location>
</feature>
<dbReference type="Gene3D" id="1.20.810.10">
    <property type="entry name" value="Cytochrome Bc1 Complex, Chain C"/>
    <property type="match status" value="1"/>
</dbReference>
<evidence type="ECO:0000256" key="2">
    <source>
        <dbReference type="ARBA" id="ARBA00004448"/>
    </source>
</evidence>
<feature type="transmembrane region" description="Helical" evidence="20">
    <location>
        <begin position="89"/>
        <end position="107"/>
    </location>
</feature>
<organism evidence="23">
    <name type="scientific">Astyanax nasutus</name>
    <dbReference type="NCBI Taxonomy" id="643504"/>
    <lineage>
        <taxon>Eukaryota</taxon>
        <taxon>Metazoa</taxon>
        <taxon>Chordata</taxon>
        <taxon>Craniata</taxon>
        <taxon>Vertebrata</taxon>
        <taxon>Euteleostomi</taxon>
        <taxon>Actinopterygii</taxon>
        <taxon>Neopterygii</taxon>
        <taxon>Teleostei</taxon>
        <taxon>Ostariophysi</taxon>
        <taxon>Characiformes</taxon>
        <taxon>Characoidei</taxon>
        <taxon>Acestrorhamphidae</taxon>
        <taxon>Acestrorhamphinae</taxon>
        <taxon>Astyanax</taxon>
    </lineage>
</organism>
<dbReference type="InterPro" id="IPR016174">
    <property type="entry name" value="Di-haem_cyt_TM"/>
</dbReference>
<dbReference type="PANTHER" id="PTHR19271">
    <property type="entry name" value="CYTOCHROME B"/>
    <property type="match status" value="1"/>
</dbReference>
<comment type="cofactor">
    <cofactor evidence="20">
        <name>heme b</name>
        <dbReference type="ChEBI" id="CHEBI:60344"/>
    </cofactor>
    <text evidence="20">Binds 2 heme groups non-covalently.</text>
</comment>
<dbReference type="PROSITE" id="PS51002">
    <property type="entry name" value="CYTB_NTER"/>
    <property type="match status" value="1"/>
</dbReference>
<comment type="function">
    <text evidence="1 20">Component of the ubiquinol-cytochrome c reductase complex (complex III or cytochrome b-c1 complex) that is part of the mitochondrial respiratory chain. The b-c1 complex mediates electron transfer from ubiquinol to cytochrome c. Contributes to the generation of a proton gradient across the mitochondrial membrane that is then used for ATP synthesis.</text>
</comment>
<evidence type="ECO:0000256" key="3">
    <source>
        <dbReference type="ARBA" id="ARBA00011660"/>
    </source>
</evidence>
<evidence type="ECO:0000256" key="18">
    <source>
        <dbReference type="PIRSR" id="PIRSR038885-1"/>
    </source>
</evidence>
<dbReference type="GO" id="GO:0005743">
    <property type="term" value="C:mitochondrial inner membrane"/>
    <property type="evidence" value="ECO:0007669"/>
    <property type="project" value="UniProtKB-SubCell"/>
</dbReference>